<dbReference type="SUPFAM" id="SSF46626">
    <property type="entry name" value="Cytochrome c"/>
    <property type="match status" value="1"/>
</dbReference>
<evidence type="ECO:0000313" key="2">
    <source>
        <dbReference type="EMBL" id="EFL52833.1"/>
    </source>
</evidence>
<dbReference type="eggNOG" id="ENOG50319Z4">
    <property type="taxonomic scope" value="Bacteria"/>
</dbReference>
<dbReference type="GO" id="GO:0009055">
    <property type="term" value="F:electron transfer activity"/>
    <property type="evidence" value="ECO:0007669"/>
    <property type="project" value="InterPro"/>
</dbReference>
<feature type="signal peptide" evidence="1">
    <location>
        <begin position="1"/>
        <end position="22"/>
    </location>
</feature>
<feature type="chain" id="PRO_5003148033" evidence="1">
    <location>
        <begin position="23"/>
        <end position="95"/>
    </location>
</feature>
<dbReference type="Gene3D" id="1.10.760.10">
    <property type="entry name" value="Cytochrome c-like domain"/>
    <property type="match status" value="1"/>
</dbReference>
<proteinExistence type="predicted"/>
<dbReference type="EMBL" id="AECZ01000002">
    <property type="protein sequence ID" value="EFL52833.1"/>
    <property type="molecule type" value="Genomic_DNA"/>
</dbReference>
<reference evidence="2 3" key="1">
    <citation type="submission" date="2010-08" db="EMBL/GenBank/DDBJ databases">
        <title>The draft genome of Desulfovibrio fructosovorans JJ.</title>
        <authorList>
            <consortium name="US DOE Joint Genome Institute (JGI-PGF)"/>
            <person name="Lucas S."/>
            <person name="Copeland A."/>
            <person name="Lapidus A."/>
            <person name="Cheng J.-F."/>
            <person name="Bruce D."/>
            <person name="Goodwin L."/>
            <person name="Pitluck S."/>
            <person name="Land M.L."/>
            <person name="Hauser L."/>
            <person name="Chang Y.-J."/>
            <person name="Jeffries C."/>
            <person name="Wall J.D."/>
            <person name="Stahl D.A."/>
            <person name="Arkin A.P."/>
            <person name="Dehal P."/>
            <person name="Stolyar S.M."/>
            <person name="Hazen T.C."/>
            <person name="Woyke T.J."/>
        </authorList>
    </citation>
    <scope>NUCLEOTIDE SEQUENCE [LARGE SCALE GENOMIC DNA]</scope>
    <source>
        <strain evidence="2 3">JJ</strain>
    </source>
</reference>
<dbReference type="RefSeq" id="WP_005990714.1">
    <property type="nucleotide sequence ID" value="NZ_AECZ01000002.1"/>
</dbReference>
<comment type="caution">
    <text evidence="2">The sequence shown here is derived from an EMBL/GenBank/DDBJ whole genome shotgun (WGS) entry which is preliminary data.</text>
</comment>
<evidence type="ECO:0000313" key="3">
    <source>
        <dbReference type="Proteomes" id="UP000006250"/>
    </source>
</evidence>
<gene>
    <name evidence="2" type="ORF">DesfrDRAFT_0463</name>
</gene>
<sequence length="95" mass="9871" precursor="true">MKRIAVFFFALVLCGAAAAALAAGDAAKGEQLAKGCACHKSKGDLNGKDVATLTAAMQAFKEGKGANKAMIFIMKKQSDENIADLAAYYASLPKK</sequence>
<dbReference type="InterPro" id="IPR036909">
    <property type="entry name" value="Cyt_c-like_dom_sf"/>
</dbReference>
<dbReference type="GO" id="GO:0020037">
    <property type="term" value="F:heme binding"/>
    <property type="evidence" value="ECO:0007669"/>
    <property type="project" value="InterPro"/>
</dbReference>
<keyword evidence="3" id="KW-1185">Reference proteome</keyword>
<keyword evidence="1" id="KW-0732">Signal</keyword>
<organism evidence="2 3">
    <name type="scientific">Solidesulfovibrio fructosivorans JJ]</name>
    <dbReference type="NCBI Taxonomy" id="596151"/>
    <lineage>
        <taxon>Bacteria</taxon>
        <taxon>Pseudomonadati</taxon>
        <taxon>Thermodesulfobacteriota</taxon>
        <taxon>Desulfovibrionia</taxon>
        <taxon>Desulfovibrionales</taxon>
        <taxon>Desulfovibrionaceae</taxon>
        <taxon>Solidesulfovibrio</taxon>
    </lineage>
</organism>
<name>E1JS64_SOLFR</name>
<dbReference type="OrthoDB" id="9773456at2"/>
<accession>E1JS64</accession>
<dbReference type="AlphaFoldDB" id="E1JS64"/>
<protein>
    <submittedName>
        <fullName evidence="2">Cytochrome c class I</fullName>
    </submittedName>
</protein>
<dbReference type="STRING" id="596151.DesfrDRAFT_0463"/>
<evidence type="ECO:0000256" key="1">
    <source>
        <dbReference type="SAM" id="SignalP"/>
    </source>
</evidence>
<dbReference type="Proteomes" id="UP000006250">
    <property type="component" value="Unassembled WGS sequence"/>
</dbReference>